<accession>A0ABD1MPH7</accession>
<proteinExistence type="predicted"/>
<comment type="caution">
    <text evidence="5">The sequence shown here is derived from an EMBL/GenBank/DDBJ whole genome shotgun (WGS) entry which is preliminary data.</text>
</comment>
<dbReference type="InterPro" id="IPR011990">
    <property type="entry name" value="TPR-like_helical_dom_sf"/>
</dbReference>
<dbReference type="Gene3D" id="1.25.40.10">
    <property type="entry name" value="Tetratricopeptide repeat domain"/>
    <property type="match status" value="3"/>
</dbReference>
<sequence>MRSSMNIMDGCKGTQVYTINPSATAAATTTTTTGIGEKLLQQFHDHMRAQALRTKSNRSFQPPAFAPPAEALLSDATSLLPYGLPMTDLLEPKIEPSLMSVDFVQTLAAVHRRIQDRPQFHLSEAFLEQCAVFRGLPDPKLFRRSLRSARQHAVDVHAKVVLAAWLRYERREDELIGSSSMDCSGRNLECPRATLAPGYDPESVYDPCACTHARAFDDYDMIAGDDDQCSTSYAEEVENDDDDDDCDMSFCIGDDEVRCNRFNMASLSRPFKTMLYGGFLESRREKINFSQNCFSVEALRAAEVFSRSKSLRHLEPKVVLELLSLADRFCCEEMKQACDAHLASLVCDMEDALMLVEYGLEETAYLLVAACLQVFLRELPGSMQCTSVVKLFCSPEGRDRLALAGHASFVLYYFLSQIAMEEEMRSNTTVMLLERLVECAKDGWEKQAAFHQLGVVMLERKEYKDAQHWFEAAAEAGHVYSLVGVARAKYKRGHTYSAYKLMNSLISDHKPVGWMYQERALYCVGKEKMMDLMSATELDPTLSFPYKFRAVSYLEENNIEIAIAEINKIIGFKVSPDCLELRAWFLIALEDYEGALRDVRAILTLNPNYMMFYGHMHGDHLVELLRPVVQQWSQADCWMQLYDRWSSVDDIGSLAVVHQMLANDPGKSLLRFRQSLLLLRLNCPKAAMRSLRLARNHSSSDHERLVYEGWILYDTGHREEALAKAEESIYIQRSFEAYFLKAYALADSNLDSESSKYVIHLLEEALRCPSDGLRKGQALNNLGSVYVDCDKLDLAADCYMNALNIKHTRAHQGLARVYHLKNHRKAAYDEMTKLIEKARSNASAYEKRSEYCDRDMAKGDLGMASQLDPLRTYPYRYRAAGEFHINGSITLGFLLIIHDVLVHPEIILFAVSILIEKYLHYEPLKPVSVMCLHSLSLSTSDSNSVSVLMDDHKEDEAIAELSRAIDFKPDLQLLHLRAAFYDSMGDFVSAVRDCEAALCLDPSHSEILDLCSKAREQIREWFSTHQCHFSVRLCLQKRHGLYLSAGLVDSGTTEGKRKIRKVIETHPEWKTRELKNKEVLETMDLKRPRKLDLNAPLLSTRRLGSSVVGDTSCSSNLVGAIQNTSERIPFSWEKAPGKPKVTDICDNTTQDGGTPRLRLPPHRWIPPKEAAQVDDGDVAFHDQEDGSCDGNVNNDDSFSDAMDVFSLTEALDIVQRKSENAHNDNNDRLRLKLAESNGYQSPTYMINRFLPDATALAASSALHFSSNFEDKACHSCSYPECYMSRSKRHSCASSPKGCGLELLFPWRMKHKLCAIESPVLPCSTNVHKLHRNSKQKDRRSSANIPCTNVKGDI</sequence>
<evidence type="ECO:0000313" key="6">
    <source>
        <dbReference type="Proteomes" id="UP001603857"/>
    </source>
</evidence>
<dbReference type="PROSITE" id="PS50005">
    <property type="entry name" value="TPR"/>
    <property type="match status" value="1"/>
</dbReference>
<dbReference type="PANTHER" id="PTHR44203:SF8">
    <property type="entry name" value="ETHYLENE-OVERPRODUCTION PROTEIN 1"/>
    <property type="match status" value="1"/>
</dbReference>
<dbReference type="GO" id="GO:0012505">
    <property type="term" value="C:endomembrane system"/>
    <property type="evidence" value="ECO:0007669"/>
    <property type="project" value="UniProtKB-SubCell"/>
</dbReference>
<dbReference type="InterPro" id="IPR000210">
    <property type="entry name" value="BTB/POZ_dom"/>
</dbReference>
<dbReference type="InterPro" id="IPR044631">
    <property type="entry name" value="ETO1-like"/>
</dbReference>
<dbReference type="SUPFAM" id="SSF54695">
    <property type="entry name" value="POZ domain"/>
    <property type="match status" value="1"/>
</dbReference>
<dbReference type="Pfam" id="PF05097">
    <property type="entry name" value="DUF688"/>
    <property type="match status" value="1"/>
</dbReference>
<comment type="pathway">
    <text evidence="2">Protein modification; protein ubiquitination.</text>
</comment>
<name>A0ABD1MPH7_9FABA</name>
<evidence type="ECO:0000256" key="2">
    <source>
        <dbReference type="ARBA" id="ARBA00004906"/>
    </source>
</evidence>
<dbReference type="EMBL" id="JBGMDY010000004">
    <property type="protein sequence ID" value="KAL2337703.1"/>
    <property type="molecule type" value="Genomic_DNA"/>
</dbReference>
<evidence type="ECO:0000259" key="4">
    <source>
        <dbReference type="SMART" id="SM00225"/>
    </source>
</evidence>
<dbReference type="SUPFAM" id="SSF48452">
    <property type="entry name" value="TPR-like"/>
    <property type="match status" value="2"/>
</dbReference>
<reference evidence="5 6" key="1">
    <citation type="submission" date="2024-08" db="EMBL/GenBank/DDBJ databases">
        <title>Insights into the chromosomal genome structure of Flemingia macrophylla.</title>
        <authorList>
            <person name="Ding Y."/>
            <person name="Zhao Y."/>
            <person name="Bi W."/>
            <person name="Wu M."/>
            <person name="Zhao G."/>
            <person name="Gong Y."/>
            <person name="Li W."/>
            <person name="Zhang P."/>
        </authorList>
    </citation>
    <scope>NUCLEOTIDE SEQUENCE [LARGE SCALE GENOMIC DNA]</scope>
    <source>
        <strain evidence="5">DYQJB</strain>
        <tissue evidence="5">Leaf</tissue>
    </source>
</reference>
<comment type="subcellular location">
    <subcellularLocation>
        <location evidence="1">Endomembrane system</location>
        <topology evidence="1">Peripheral membrane protein</topology>
    </subcellularLocation>
</comment>
<gene>
    <name evidence="5" type="ORF">Fmac_012149</name>
</gene>
<dbReference type="PANTHER" id="PTHR44203">
    <property type="entry name" value="ETO1-RELATED"/>
    <property type="match status" value="1"/>
</dbReference>
<dbReference type="InterPro" id="IPR007789">
    <property type="entry name" value="DUF688"/>
</dbReference>
<dbReference type="Proteomes" id="UP001603857">
    <property type="component" value="Unassembled WGS sequence"/>
</dbReference>
<organism evidence="5 6">
    <name type="scientific">Flemingia macrophylla</name>
    <dbReference type="NCBI Taxonomy" id="520843"/>
    <lineage>
        <taxon>Eukaryota</taxon>
        <taxon>Viridiplantae</taxon>
        <taxon>Streptophyta</taxon>
        <taxon>Embryophyta</taxon>
        <taxon>Tracheophyta</taxon>
        <taxon>Spermatophyta</taxon>
        <taxon>Magnoliopsida</taxon>
        <taxon>eudicotyledons</taxon>
        <taxon>Gunneridae</taxon>
        <taxon>Pentapetalae</taxon>
        <taxon>rosids</taxon>
        <taxon>fabids</taxon>
        <taxon>Fabales</taxon>
        <taxon>Fabaceae</taxon>
        <taxon>Papilionoideae</taxon>
        <taxon>50 kb inversion clade</taxon>
        <taxon>NPAAA clade</taxon>
        <taxon>indigoferoid/millettioid clade</taxon>
        <taxon>Phaseoleae</taxon>
        <taxon>Flemingia</taxon>
    </lineage>
</organism>
<keyword evidence="6" id="KW-1185">Reference proteome</keyword>
<dbReference type="InterPro" id="IPR011333">
    <property type="entry name" value="SKP1/BTB/POZ_sf"/>
</dbReference>
<protein>
    <recommendedName>
        <fullName evidence="4">BTB domain-containing protein</fullName>
    </recommendedName>
</protein>
<evidence type="ECO:0000313" key="5">
    <source>
        <dbReference type="EMBL" id="KAL2337703.1"/>
    </source>
</evidence>
<evidence type="ECO:0000256" key="3">
    <source>
        <dbReference type="PROSITE-ProRule" id="PRU00339"/>
    </source>
</evidence>
<dbReference type="SMART" id="SM00225">
    <property type="entry name" value="BTB"/>
    <property type="match status" value="1"/>
</dbReference>
<dbReference type="SMART" id="SM00028">
    <property type="entry name" value="TPR"/>
    <property type="match status" value="4"/>
</dbReference>
<keyword evidence="3" id="KW-0802">TPR repeat</keyword>
<evidence type="ECO:0000256" key="1">
    <source>
        <dbReference type="ARBA" id="ARBA00004184"/>
    </source>
</evidence>
<feature type="domain" description="BTB" evidence="4">
    <location>
        <begin position="246"/>
        <end position="346"/>
    </location>
</feature>
<dbReference type="InterPro" id="IPR019734">
    <property type="entry name" value="TPR_rpt"/>
</dbReference>
<dbReference type="Gene3D" id="3.30.710.10">
    <property type="entry name" value="Potassium Channel Kv1.1, Chain A"/>
    <property type="match status" value="1"/>
</dbReference>
<feature type="repeat" description="TPR" evidence="3">
    <location>
        <begin position="776"/>
        <end position="809"/>
    </location>
</feature>